<dbReference type="GO" id="GO:0005737">
    <property type="term" value="C:cytoplasm"/>
    <property type="evidence" value="ECO:0007669"/>
    <property type="project" value="TreeGrafter"/>
</dbReference>
<organism evidence="11">
    <name type="scientific">Thelazia callipaeda</name>
    <name type="common">Oriental eyeworm</name>
    <name type="synonym">Parasitic nematode</name>
    <dbReference type="NCBI Taxonomy" id="103827"/>
    <lineage>
        <taxon>Eukaryota</taxon>
        <taxon>Metazoa</taxon>
        <taxon>Ecdysozoa</taxon>
        <taxon>Nematoda</taxon>
        <taxon>Chromadorea</taxon>
        <taxon>Rhabditida</taxon>
        <taxon>Spirurina</taxon>
        <taxon>Spiruromorpha</taxon>
        <taxon>Thelazioidea</taxon>
        <taxon>Thelaziidae</taxon>
        <taxon>Thelazia</taxon>
    </lineage>
</organism>
<dbReference type="Proteomes" id="UP000276776">
    <property type="component" value="Unassembled WGS sequence"/>
</dbReference>
<dbReference type="GO" id="GO:0007265">
    <property type="term" value="P:Ras protein signal transduction"/>
    <property type="evidence" value="ECO:0007669"/>
    <property type="project" value="TreeGrafter"/>
</dbReference>
<dbReference type="InterPro" id="IPR011422">
    <property type="entry name" value="BRAP2/ETP1_RRM"/>
</dbReference>
<reference evidence="11" key="1">
    <citation type="submission" date="2017-02" db="UniProtKB">
        <authorList>
            <consortium name="WormBaseParasite"/>
        </authorList>
    </citation>
    <scope>IDENTIFICATION</scope>
</reference>
<keyword evidence="10" id="KW-1185">Reference proteome</keyword>
<dbReference type="SUPFAM" id="SSF57850">
    <property type="entry name" value="RING/U-box"/>
    <property type="match status" value="2"/>
</dbReference>
<evidence type="ECO:0000259" key="8">
    <source>
        <dbReference type="PROSITE" id="PS50271"/>
    </source>
</evidence>
<keyword evidence="1" id="KW-0479">Metal-binding</keyword>
<accession>A0A0N5D4I4</accession>
<sequence>MSERSPLIIRLEIQSGAPDIKFQFTASHKEKSVIVPAKKFIQEKNKQEKAIVRVKMDGDFLPPVAVHKGTNQVEAKPTQAQCLGNREYSEVVVQTFVENKTLLDGQGSVMKDGASSVVSSVAASYSKAIVEKSATAMSDCSILCMLAVPSLISCRELLKFIAPSSQYINAMKVIRDSTPNQYMVIINFRSHDAAVRFYDEYNGITYNEIEPEECSLIFVERIEMVREEAGGSLPSENMIELPTCAVCLERMDDSVLTILCNHTFHAGCLEQWADTTCPVCRQSQTPELVADQKCSDCGKTTDLWICLICGNIGCGRYVEAHAYRHFEATSHTFTLEVGGERVWDYAGDNYVHRLIQSSPDGKVVEYKRSAACDSGVCDSGESAGEKLESIQLEYTCLLASQLEYQRVFYENKMNEQERLFSTLEKVNNAQVETLEKELLKMQEECEELKKTLTSCSQQRRMLEKKHRATLTELEEERALNVVLRSDQEKWLSKFKQIEARNESLEQKYSDTVKDLNEQIRDLMMHFETGAQIQSAVQRNEITEKEITESSVVVGDAPQQSQSKKRRHKKK</sequence>
<dbReference type="InterPro" id="IPR001607">
    <property type="entry name" value="Znf_UBP"/>
</dbReference>
<dbReference type="PROSITE" id="PS50271">
    <property type="entry name" value="ZF_UBP"/>
    <property type="match status" value="1"/>
</dbReference>
<reference evidence="9 10" key="2">
    <citation type="submission" date="2018-11" db="EMBL/GenBank/DDBJ databases">
        <authorList>
            <consortium name="Pathogen Informatics"/>
        </authorList>
    </citation>
    <scope>NUCLEOTIDE SEQUENCE [LARGE SCALE GENOMIC DNA]</scope>
</reference>
<protein>
    <submittedName>
        <fullName evidence="11">BRCA1-associated protein</fullName>
    </submittedName>
</protein>
<gene>
    <name evidence="9" type="ORF">TCLT_LOCUS7868</name>
</gene>
<evidence type="ECO:0000256" key="2">
    <source>
        <dbReference type="ARBA" id="ARBA00022771"/>
    </source>
</evidence>
<dbReference type="AlphaFoldDB" id="A0A0N5D4I4"/>
<proteinExistence type="predicted"/>
<dbReference type="InterPro" id="IPR001841">
    <property type="entry name" value="Znf_RING"/>
</dbReference>
<dbReference type="GO" id="GO:0008270">
    <property type="term" value="F:zinc ion binding"/>
    <property type="evidence" value="ECO:0007669"/>
    <property type="project" value="UniProtKB-KW"/>
</dbReference>
<dbReference type="WBParaSite" id="TCLT_0000787901-mRNA-1">
    <property type="protein sequence ID" value="TCLT_0000787901-mRNA-1"/>
    <property type="gene ID" value="TCLT_0000787901"/>
</dbReference>
<evidence type="ECO:0000313" key="11">
    <source>
        <dbReference type="WBParaSite" id="TCLT_0000787901-mRNA-1"/>
    </source>
</evidence>
<dbReference type="InterPro" id="IPR013083">
    <property type="entry name" value="Znf_RING/FYVE/PHD"/>
</dbReference>
<dbReference type="OrthoDB" id="273556at2759"/>
<dbReference type="Gene3D" id="3.30.40.10">
    <property type="entry name" value="Zinc/RING finger domain, C3HC4 (zinc finger)"/>
    <property type="match status" value="2"/>
</dbReference>
<evidence type="ECO:0000256" key="3">
    <source>
        <dbReference type="ARBA" id="ARBA00022833"/>
    </source>
</evidence>
<dbReference type="InterPro" id="IPR047243">
    <property type="entry name" value="RING-H2_BRAP2"/>
</dbReference>
<dbReference type="PANTHER" id="PTHR24007">
    <property type="entry name" value="BRCA1-ASSOCIATED PROTEIN"/>
    <property type="match status" value="1"/>
</dbReference>
<feature type="region of interest" description="Disordered" evidence="6">
    <location>
        <begin position="548"/>
        <end position="570"/>
    </location>
</feature>
<dbReference type="SMART" id="SM00290">
    <property type="entry name" value="ZnF_UBP"/>
    <property type="match status" value="1"/>
</dbReference>
<evidence type="ECO:0000313" key="9">
    <source>
        <dbReference type="EMBL" id="VDN05369.1"/>
    </source>
</evidence>
<dbReference type="EMBL" id="UYYF01004554">
    <property type="protein sequence ID" value="VDN05369.1"/>
    <property type="molecule type" value="Genomic_DNA"/>
</dbReference>
<dbReference type="Pfam" id="PF07576">
    <property type="entry name" value="BRAP2"/>
    <property type="match status" value="1"/>
</dbReference>
<keyword evidence="3" id="KW-0862">Zinc</keyword>
<feature type="domain" description="RING-type" evidence="7">
    <location>
        <begin position="244"/>
        <end position="281"/>
    </location>
</feature>
<dbReference type="PROSITE" id="PS50089">
    <property type="entry name" value="ZF_RING_2"/>
    <property type="match status" value="1"/>
</dbReference>
<evidence type="ECO:0000256" key="1">
    <source>
        <dbReference type="ARBA" id="ARBA00022723"/>
    </source>
</evidence>
<keyword evidence="2 4" id="KW-0863">Zinc-finger</keyword>
<dbReference type="OMA" id="RFNSIEP"/>
<evidence type="ECO:0000313" key="10">
    <source>
        <dbReference type="Proteomes" id="UP000276776"/>
    </source>
</evidence>
<dbReference type="Pfam" id="PF02148">
    <property type="entry name" value="zf-UBP"/>
    <property type="match status" value="1"/>
</dbReference>
<dbReference type="PANTHER" id="PTHR24007:SF7">
    <property type="entry name" value="BRCA1-ASSOCIATED PROTEIN"/>
    <property type="match status" value="1"/>
</dbReference>
<dbReference type="GO" id="GO:0016567">
    <property type="term" value="P:protein ubiquitination"/>
    <property type="evidence" value="ECO:0007669"/>
    <property type="project" value="TreeGrafter"/>
</dbReference>
<dbReference type="Pfam" id="PF13639">
    <property type="entry name" value="zf-RING_2"/>
    <property type="match status" value="1"/>
</dbReference>
<name>A0A0N5D4I4_THECL</name>
<keyword evidence="5" id="KW-0175">Coiled coil</keyword>
<feature type="domain" description="UBP-type" evidence="8">
    <location>
        <begin position="278"/>
        <end position="370"/>
    </location>
</feature>
<evidence type="ECO:0000256" key="5">
    <source>
        <dbReference type="SAM" id="Coils"/>
    </source>
</evidence>
<feature type="coiled-coil region" evidence="5">
    <location>
        <begin position="399"/>
        <end position="521"/>
    </location>
</feature>
<evidence type="ECO:0000256" key="6">
    <source>
        <dbReference type="SAM" id="MobiDB-lite"/>
    </source>
</evidence>
<evidence type="ECO:0000259" key="7">
    <source>
        <dbReference type="PROSITE" id="PS50089"/>
    </source>
</evidence>
<dbReference type="SMART" id="SM00184">
    <property type="entry name" value="RING"/>
    <property type="match status" value="1"/>
</dbReference>
<evidence type="ECO:0000256" key="4">
    <source>
        <dbReference type="PROSITE-ProRule" id="PRU00502"/>
    </source>
</evidence>
<dbReference type="CDD" id="cd16457">
    <property type="entry name" value="RING-H2_BRAP2"/>
    <property type="match status" value="1"/>
</dbReference>
<dbReference type="GO" id="GO:0061630">
    <property type="term" value="F:ubiquitin protein ligase activity"/>
    <property type="evidence" value="ECO:0007669"/>
    <property type="project" value="TreeGrafter"/>
</dbReference>
<dbReference type="STRING" id="103827.A0A0N5D4I4"/>